<protein>
    <submittedName>
        <fullName evidence="1">Uncharacterized protein</fullName>
    </submittedName>
</protein>
<dbReference type="EMBL" id="BARW01002277">
    <property type="protein sequence ID" value="GAI69885.1"/>
    <property type="molecule type" value="Genomic_DNA"/>
</dbReference>
<dbReference type="AlphaFoldDB" id="X1S364"/>
<name>X1S364_9ZZZZ</name>
<proteinExistence type="predicted"/>
<sequence length="291" mass="33069">MALANPREDEVMDEKMFGCEGFRDLFDKAIIRRFDLALCLSHTDIKSNELNLPNIEIDSAKVPKRMLQDLIFWAWTRSLESVEIGRETTNEILKEATKLSEKFGHALDVPLAVPGDFANKLARLSTAYAVLCVSSDKELEKVIVRPEHSKFVASLLDYIYSGEAFGLKEYAEIYRKKIQLEDYDEIKRALELAKKHERHSGLTKDMGFVKSRIEKLLYTFKMHNEIRSGKNLISAIDSALTISKILRVVRNHLGLFFSIIAADISKNPLLIVNRNGILFAVPSHLVFLDGV</sequence>
<reference evidence="1" key="1">
    <citation type="journal article" date="2014" name="Front. Microbiol.">
        <title>High frequency of phylogenetically diverse reductive dehalogenase-homologous genes in deep subseafloor sedimentary metagenomes.</title>
        <authorList>
            <person name="Kawai M."/>
            <person name="Futagami T."/>
            <person name="Toyoda A."/>
            <person name="Takaki Y."/>
            <person name="Nishi S."/>
            <person name="Hori S."/>
            <person name="Arai W."/>
            <person name="Tsubouchi T."/>
            <person name="Morono Y."/>
            <person name="Uchiyama I."/>
            <person name="Ito T."/>
            <person name="Fujiyama A."/>
            <person name="Inagaki F."/>
            <person name="Takami H."/>
        </authorList>
    </citation>
    <scope>NUCLEOTIDE SEQUENCE</scope>
    <source>
        <strain evidence="1">Expedition CK06-06</strain>
    </source>
</reference>
<comment type="caution">
    <text evidence="1">The sequence shown here is derived from an EMBL/GenBank/DDBJ whole genome shotgun (WGS) entry which is preliminary data.</text>
</comment>
<organism evidence="1">
    <name type="scientific">marine sediment metagenome</name>
    <dbReference type="NCBI Taxonomy" id="412755"/>
    <lineage>
        <taxon>unclassified sequences</taxon>
        <taxon>metagenomes</taxon>
        <taxon>ecological metagenomes</taxon>
    </lineage>
</organism>
<evidence type="ECO:0000313" key="1">
    <source>
        <dbReference type="EMBL" id="GAI69885.1"/>
    </source>
</evidence>
<accession>X1S364</accession>
<gene>
    <name evidence="1" type="ORF">S12H4_06476</name>
</gene>